<evidence type="ECO:0000313" key="1">
    <source>
        <dbReference type="EMBL" id="KOG89119.1"/>
    </source>
</evidence>
<dbReference type="SUPFAM" id="SSF51905">
    <property type="entry name" value="FAD/NAD(P)-binding domain"/>
    <property type="match status" value="1"/>
</dbReference>
<dbReference type="PANTHER" id="PTHR43422:SF3">
    <property type="entry name" value="THIAMINE THIAZOLE SYNTHASE"/>
    <property type="match status" value="1"/>
</dbReference>
<proteinExistence type="predicted"/>
<name>A0ABR5J6R6_9ACTN</name>
<keyword evidence="2" id="KW-1185">Reference proteome</keyword>
<organism evidence="1 2">
    <name type="scientific">Streptomyces varsoviensis</name>
    <dbReference type="NCBI Taxonomy" id="67373"/>
    <lineage>
        <taxon>Bacteria</taxon>
        <taxon>Bacillati</taxon>
        <taxon>Actinomycetota</taxon>
        <taxon>Actinomycetes</taxon>
        <taxon>Kitasatosporales</taxon>
        <taxon>Streptomycetaceae</taxon>
        <taxon>Streptomyces</taxon>
    </lineage>
</organism>
<comment type="caution">
    <text evidence="1">The sequence shown here is derived from an EMBL/GenBank/DDBJ whole genome shotgun (WGS) entry which is preliminary data.</text>
</comment>
<dbReference type="PANTHER" id="PTHR43422">
    <property type="entry name" value="THIAMINE THIAZOLE SYNTHASE"/>
    <property type="match status" value="1"/>
</dbReference>
<dbReference type="EMBL" id="LGUT01001349">
    <property type="protein sequence ID" value="KOG89119.1"/>
    <property type="molecule type" value="Genomic_DNA"/>
</dbReference>
<evidence type="ECO:0008006" key="3">
    <source>
        <dbReference type="Google" id="ProtNLM"/>
    </source>
</evidence>
<dbReference type="Proteomes" id="UP000037020">
    <property type="component" value="Unassembled WGS sequence"/>
</dbReference>
<sequence length="459" mass="49602">MQRAIVLGGSIAGLMAARVLSDHADEVVIIERDGLGPADAGRPGVPQIKQLHVVLEGGRLQMERWFPGLTAELIADGAVPSEGAAIEHYINGVRKVPVAEETTIGLTRPFLEGRIRGKVLDRGNVRLVTGLVRGLLFEHGRVSGARFAPRGPEGADAGADAKETETLTADLVVDATGRSSRVEHWLTDAGWQPPRLDRMRIDLRYTTALFERGDELPAVAVVQSLSTPAAPGTPQADNGVAAEVEGGRWMVVLSAYGQPPDRDADTFVKRVRETPGAPFAEIGRCRLDSDIETYQMADSRRRTFTGLDRFPAGLVVVGDAFASFNPVYGQGMSSAALHASCLSAYLRSDARLSEPAWGYFRRAEVIVDAAWGLSTLGDLAMPHVTGPYPRGYRLTNWYVGKLGLASMTDAEVNRRYLAVAHMREHPRVLTEPSTLWAVARTLRARRRAPAQAPAPAPAP</sequence>
<dbReference type="InterPro" id="IPR036188">
    <property type="entry name" value="FAD/NAD-bd_sf"/>
</dbReference>
<evidence type="ECO:0000313" key="2">
    <source>
        <dbReference type="Proteomes" id="UP000037020"/>
    </source>
</evidence>
<dbReference type="RefSeq" id="WP_048832887.1">
    <property type="nucleotide sequence ID" value="NZ_JBIRHZ010000017.1"/>
</dbReference>
<dbReference type="Gene3D" id="3.50.50.60">
    <property type="entry name" value="FAD/NAD(P)-binding domain"/>
    <property type="match status" value="1"/>
</dbReference>
<protein>
    <recommendedName>
        <fullName evidence="3">FAD-dependent oxidoreductase</fullName>
    </recommendedName>
</protein>
<gene>
    <name evidence="1" type="ORF">ADK38_16030</name>
</gene>
<accession>A0ABR5J6R6</accession>
<reference evidence="1 2" key="1">
    <citation type="submission" date="2015-07" db="EMBL/GenBank/DDBJ databases">
        <authorList>
            <person name="Ju K.-S."/>
            <person name="Doroghazi J.R."/>
            <person name="Metcalf W.W."/>
        </authorList>
    </citation>
    <scope>NUCLEOTIDE SEQUENCE [LARGE SCALE GENOMIC DNA]</scope>
    <source>
        <strain evidence="1 2">NRRL B-3589</strain>
    </source>
</reference>